<dbReference type="InterPro" id="IPR001969">
    <property type="entry name" value="Aspartic_peptidase_AS"/>
</dbReference>
<accession>A0AAE1Z660</accession>
<dbReference type="Pfam" id="PF23055">
    <property type="entry name" value="DUF7041"/>
    <property type="match status" value="1"/>
</dbReference>
<reference evidence="3" key="1">
    <citation type="submission" date="2022-04" db="EMBL/GenBank/DDBJ databases">
        <authorList>
            <person name="Xu L."/>
            <person name="Lv Z."/>
        </authorList>
    </citation>
    <scope>NUCLEOTIDE SEQUENCE</scope>
    <source>
        <strain evidence="3">LV_2022a</strain>
    </source>
</reference>
<keyword evidence="4" id="KW-1185">Reference proteome</keyword>
<dbReference type="EMBL" id="JALJAT010000025">
    <property type="protein sequence ID" value="KAK4467509.1"/>
    <property type="molecule type" value="Genomic_DNA"/>
</dbReference>
<dbReference type="PANTHER" id="PTHR33327">
    <property type="entry name" value="ENDONUCLEASE"/>
    <property type="match status" value="1"/>
</dbReference>
<dbReference type="Proteomes" id="UP001292079">
    <property type="component" value="Unassembled WGS sequence"/>
</dbReference>
<name>A0AAE1Z660_SCHME</name>
<reference evidence="3" key="2">
    <citation type="journal article" date="2023" name="Infect Dis Poverty">
        <title>Chromosome-scale genome of the human blood fluke Schistosoma mekongi and its implications for public health.</title>
        <authorList>
            <person name="Zhou M."/>
            <person name="Xu L."/>
            <person name="Xu D."/>
            <person name="Chen W."/>
            <person name="Khan J."/>
            <person name="Hu Y."/>
            <person name="Huang H."/>
            <person name="Wei H."/>
            <person name="Zhang Y."/>
            <person name="Chusongsang P."/>
            <person name="Tanasarnprasert K."/>
            <person name="Hu X."/>
            <person name="Limpanont Y."/>
            <person name="Lv Z."/>
        </authorList>
    </citation>
    <scope>NUCLEOTIDE SEQUENCE</scope>
    <source>
        <strain evidence="3">LV_2022a</strain>
    </source>
</reference>
<dbReference type="InterPro" id="IPR055469">
    <property type="entry name" value="DUF7041"/>
</dbReference>
<dbReference type="GO" id="GO:0004190">
    <property type="term" value="F:aspartic-type endopeptidase activity"/>
    <property type="evidence" value="ECO:0007669"/>
    <property type="project" value="InterPro"/>
</dbReference>
<comment type="caution">
    <text evidence="3">The sequence shown here is derived from an EMBL/GenBank/DDBJ whole genome shotgun (WGS) entry which is preliminary data.</text>
</comment>
<protein>
    <recommendedName>
        <fullName evidence="2">DUF7041 domain-containing protein</fullName>
    </recommendedName>
</protein>
<evidence type="ECO:0000259" key="2">
    <source>
        <dbReference type="Pfam" id="PF23055"/>
    </source>
</evidence>
<dbReference type="PROSITE" id="PS00141">
    <property type="entry name" value="ASP_PROTEASE"/>
    <property type="match status" value="1"/>
</dbReference>
<dbReference type="PANTHER" id="PTHR33327:SF3">
    <property type="entry name" value="RNA-DIRECTED DNA POLYMERASE"/>
    <property type="match status" value="1"/>
</dbReference>
<proteinExistence type="predicted"/>
<feature type="domain" description="DUF7041" evidence="2">
    <location>
        <begin position="28"/>
        <end position="110"/>
    </location>
</feature>
<evidence type="ECO:0000256" key="1">
    <source>
        <dbReference type="SAM" id="MobiDB-lite"/>
    </source>
</evidence>
<sequence length="365" mass="41420">MADSVQTENLEDRSSVDIDTVMTTNILIPEFDRNDPELWFAQLEHYFIRRNIKSEGVRYRDLCSLLPPSVAKEVRDLILNPLTPQPYTILRREVMNRLSLSDGQRIQRLFQGETLGDKSPSQFLRHLQALVGDNTVGEVVLRQGWIQAPPCYVQHCLDAQDPDTSLSHLARIADRIMERGPPTASSMIRHTEKEASANDPVISQLIASVKSLTESISKLQMGHKDRSMSPQRPRFVSQNRLQRSKQSGQFCWYHWKFGVQSTKCSQPCTWPKQTLKNMEKQITPLQVTTTDAGCLNSRLFYVRDKNSGLNFLVDTGAALSIIPKNKTELGRETSSVTLQAANKTKIATFGQKTMTLDLGFRRQFP</sequence>
<dbReference type="GO" id="GO:0006508">
    <property type="term" value="P:proteolysis"/>
    <property type="evidence" value="ECO:0007669"/>
    <property type="project" value="InterPro"/>
</dbReference>
<evidence type="ECO:0000313" key="4">
    <source>
        <dbReference type="Proteomes" id="UP001292079"/>
    </source>
</evidence>
<organism evidence="3 4">
    <name type="scientific">Schistosoma mekongi</name>
    <name type="common">Parasitic worm</name>
    <dbReference type="NCBI Taxonomy" id="38744"/>
    <lineage>
        <taxon>Eukaryota</taxon>
        <taxon>Metazoa</taxon>
        <taxon>Spiralia</taxon>
        <taxon>Lophotrochozoa</taxon>
        <taxon>Platyhelminthes</taxon>
        <taxon>Trematoda</taxon>
        <taxon>Digenea</taxon>
        <taxon>Strigeidida</taxon>
        <taxon>Schistosomatoidea</taxon>
        <taxon>Schistosomatidae</taxon>
        <taxon>Schistosoma</taxon>
    </lineage>
</organism>
<gene>
    <name evidence="3" type="ORF">MN116_000301</name>
</gene>
<evidence type="ECO:0000313" key="3">
    <source>
        <dbReference type="EMBL" id="KAK4467509.1"/>
    </source>
</evidence>
<feature type="region of interest" description="Disordered" evidence="1">
    <location>
        <begin position="220"/>
        <end position="240"/>
    </location>
</feature>
<dbReference type="AlphaFoldDB" id="A0AAE1Z660"/>